<proteinExistence type="predicted"/>
<dbReference type="EMBL" id="JBHRYR010000003">
    <property type="protein sequence ID" value="MFC3853094.1"/>
    <property type="molecule type" value="Genomic_DNA"/>
</dbReference>
<dbReference type="InterPro" id="IPR036249">
    <property type="entry name" value="Thioredoxin-like_sf"/>
</dbReference>
<evidence type="ECO:0000313" key="2">
    <source>
        <dbReference type="Proteomes" id="UP001595617"/>
    </source>
</evidence>
<gene>
    <name evidence="1" type="ORF">ACFOOG_09655</name>
</gene>
<dbReference type="Gene3D" id="3.40.30.10">
    <property type="entry name" value="Glutaredoxin"/>
    <property type="match status" value="1"/>
</dbReference>
<evidence type="ECO:0000313" key="1">
    <source>
        <dbReference type="EMBL" id="MFC3853094.1"/>
    </source>
</evidence>
<dbReference type="SUPFAM" id="SSF52833">
    <property type="entry name" value="Thioredoxin-like"/>
    <property type="match status" value="1"/>
</dbReference>
<reference evidence="2" key="1">
    <citation type="journal article" date="2019" name="Int. J. Syst. Evol. Microbiol.">
        <title>The Global Catalogue of Microorganisms (GCM) 10K type strain sequencing project: providing services to taxonomists for standard genome sequencing and annotation.</title>
        <authorList>
            <consortium name="The Broad Institute Genomics Platform"/>
            <consortium name="The Broad Institute Genome Sequencing Center for Infectious Disease"/>
            <person name="Wu L."/>
            <person name="Ma J."/>
        </authorList>
    </citation>
    <scope>NUCLEOTIDE SEQUENCE [LARGE SCALE GENOMIC DNA]</scope>
    <source>
        <strain evidence="2">IBRC 10765</strain>
    </source>
</reference>
<name>A0ABV7ZX40_9GAMM</name>
<dbReference type="Pfam" id="PF05768">
    <property type="entry name" value="Glrx-like"/>
    <property type="match status" value="1"/>
</dbReference>
<protein>
    <submittedName>
        <fullName evidence="1">Glutaredoxin family protein</fullName>
    </submittedName>
</protein>
<dbReference type="RefSeq" id="WP_380695920.1">
    <property type="nucleotide sequence ID" value="NZ_JBHRYR010000003.1"/>
</dbReference>
<organism evidence="1 2">
    <name type="scientific">Saccharospirillum mangrovi</name>
    <dbReference type="NCBI Taxonomy" id="2161747"/>
    <lineage>
        <taxon>Bacteria</taxon>
        <taxon>Pseudomonadati</taxon>
        <taxon>Pseudomonadota</taxon>
        <taxon>Gammaproteobacteria</taxon>
        <taxon>Oceanospirillales</taxon>
        <taxon>Saccharospirillaceae</taxon>
        <taxon>Saccharospirillum</taxon>
    </lineage>
</organism>
<accession>A0ABV7ZX40</accession>
<keyword evidence="2" id="KW-1185">Reference proteome</keyword>
<sequence>MRALILYETSHCHLCELAQGILLPFVEQSRCSVELIDIAEDSKLLEQYGTRIPVLLDESTQTSLDWPFSADDIAHWLTNTSTMHQNKPE</sequence>
<comment type="caution">
    <text evidence="1">The sequence shown here is derived from an EMBL/GenBank/DDBJ whole genome shotgun (WGS) entry which is preliminary data.</text>
</comment>
<dbReference type="Proteomes" id="UP001595617">
    <property type="component" value="Unassembled WGS sequence"/>
</dbReference>
<dbReference type="InterPro" id="IPR008554">
    <property type="entry name" value="Glutaredoxin-like"/>
</dbReference>